<keyword evidence="4" id="KW-1185">Reference proteome</keyword>
<keyword evidence="2" id="KW-1133">Transmembrane helix</keyword>
<protein>
    <submittedName>
        <fullName evidence="3">Uncharacterized protein</fullName>
    </submittedName>
</protein>
<comment type="caution">
    <text evidence="3">The sequence shown here is derived from an EMBL/GenBank/DDBJ whole genome shotgun (WGS) entry which is preliminary data.</text>
</comment>
<feature type="transmembrane region" description="Helical" evidence="2">
    <location>
        <begin position="202"/>
        <end position="222"/>
    </location>
</feature>
<organism evidence="3 4">
    <name type="scientific">Euplotes crassus</name>
    <dbReference type="NCBI Taxonomy" id="5936"/>
    <lineage>
        <taxon>Eukaryota</taxon>
        <taxon>Sar</taxon>
        <taxon>Alveolata</taxon>
        <taxon>Ciliophora</taxon>
        <taxon>Intramacronucleata</taxon>
        <taxon>Spirotrichea</taxon>
        <taxon>Hypotrichia</taxon>
        <taxon>Euplotida</taxon>
        <taxon>Euplotidae</taxon>
        <taxon>Moneuplotes</taxon>
    </lineage>
</organism>
<name>A0AAD1ULK4_EUPCR</name>
<evidence type="ECO:0000256" key="1">
    <source>
        <dbReference type="SAM" id="MobiDB-lite"/>
    </source>
</evidence>
<keyword evidence="2" id="KW-0812">Transmembrane</keyword>
<feature type="region of interest" description="Disordered" evidence="1">
    <location>
        <begin position="1"/>
        <end position="27"/>
    </location>
</feature>
<feature type="transmembrane region" description="Helical" evidence="2">
    <location>
        <begin position="273"/>
        <end position="295"/>
    </location>
</feature>
<dbReference type="EMBL" id="CAMPGE010010203">
    <property type="protein sequence ID" value="CAI2369052.1"/>
    <property type="molecule type" value="Genomic_DNA"/>
</dbReference>
<sequence length="350" mass="40302">MASVTRKSGTVKMVRSEDEEDWRKEEGNRKGEELVSAKIWVPVSLLVSILNSMANITFCYVSKYKIKAGGIQGAGEFLGNFILLIMVSFQERYLKFQETSQSSSQPKSPWLKWLYDIYYIRKRDVHGNLLNAQWEQGICMRRALMTVVLLVLTVLLSLMYILAFYYATVGFFNSGIMCSLRVTRLIFVSIIFYFMFKQSLKWYEIVGIMILIISVVSILYSGEDKVVNEKQDTQAFFVVLSCLSMIITMLFSTMRIAVCKYVSLEAPEINISALYNFIMAIYAAGTFVYLIVLIFQGFECTPFELTVGIFGGALYRLCKRQRKSRYCFSHIRTQYSLPNSLRPNPFRQVP</sequence>
<feature type="transmembrane region" description="Helical" evidence="2">
    <location>
        <begin position="234"/>
        <end position="252"/>
    </location>
</feature>
<feature type="transmembrane region" description="Helical" evidence="2">
    <location>
        <begin position="39"/>
        <end position="61"/>
    </location>
</feature>
<accession>A0AAD1ULK4</accession>
<feature type="transmembrane region" description="Helical" evidence="2">
    <location>
        <begin position="172"/>
        <end position="195"/>
    </location>
</feature>
<proteinExistence type="predicted"/>
<evidence type="ECO:0000313" key="4">
    <source>
        <dbReference type="Proteomes" id="UP001295684"/>
    </source>
</evidence>
<dbReference type="AlphaFoldDB" id="A0AAD1ULK4"/>
<evidence type="ECO:0000256" key="2">
    <source>
        <dbReference type="SAM" id="Phobius"/>
    </source>
</evidence>
<keyword evidence="2" id="KW-0472">Membrane</keyword>
<feature type="transmembrane region" description="Helical" evidence="2">
    <location>
        <begin position="301"/>
        <end position="318"/>
    </location>
</feature>
<reference evidence="3" key="1">
    <citation type="submission" date="2023-07" db="EMBL/GenBank/DDBJ databases">
        <authorList>
            <consortium name="AG Swart"/>
            <person name="Singh M."/>
            <person name="Singh A."/>
            <person name="Seah K."/>
            <person name="Emmerich C."/>
        </authorList>
    </citation>
    <scope>NUCLEOTIDE SEQUENCE</scope>
    <source>
        <strain evidence="3">DP1</strain>
    </source>
</reference>
<gene>
    <name evidence="3" type="ORF">ECRASSUSDP1_LOCUS10349</name>
</gene>
<feature type="transmembrane region" description="Helical" evidence="2">
    <location>
        <begin position="143"/>
        <end position="166"/>
    </location>
</feature>
<dbReference type="Proteomes" id="UP001295684">
    <property type="component" value="Unassembled WGS sequence"/>
</dbReference>
<evidence type="ECO:0000313" key="3">
    <source>
        <dbReference type="EMBL" id="CAI2369052.1"/>
    </source>
</evidence>